<dbReference type="AlphaFoldDB" id="A0A4C1ZUD2"/>
<keyword evidence="2" id="KW-1185">Reference proteome</keyword>
<proteinExistence type="predicted"/>
<name>A0A4C1ZUD2_EUMVA</name>
<accession>A0A4C1ZUD2</accession>
<evidence type="ECO:0000313" key="2">
    <source>
        <dbReference type="Proteomes" id="UP000299102"/>
    </source>
</evidence>
<protein>
    <submittedName>
        <fullName evidence="1">Uncharacterized protein</fullName>
    </submittedName>
</protein>
<dbReference type="Proteomes" id="UP000299102">
    <property type="component" value="Unassembled WGS sequence"/>
</dbReference>
<organism evidence="1 2">
    <name type="scientific">Eumeta variegata</name>
    <name type="common">Bagworm moth</name>
    <name type="synonym">Eumeta japonica</name>
    <dbReference type="NCBI Taxonomy" id="151549"/>
    <lineage>
        <taxon>Eukaryota</taxon>
        <taxon>Metazoa</taxon>
        <taxon>Ecdysozoa</taxon>
        <taxon>Arthropoda</taxon>
        <taxon>Hexapoda</taxon>
        <taxon>Insecta</taxon>
        <taxon>Pterygota</taxon>
        <taxon>Neoptera</taxon>
        <taxon>Endopterygota</taxon>
        <taxon>Lepidoptera</taxon>
        <taxon>Glossata</taxon>
        <taxon>Ditrysia</taxon>
        <taxon>Tineoidea</taxon>
        <taxon>Psychidae</taxon>
        <taxon>Oiketicinae</taxon>
        <taxon>Eumeta</taxon>
    </lineage>
</organism>
<comment type="caution">
    <text evidence="1">The sequence shown here is derived from an EMBL/GenBank/DDBJ whole genome shotgun (WGS) entry which is preliminary data.</text>
</comment>
<gene>
    <name evidence="1" type="ORF">EVAR_67546_1</name>
</gene>
<dbReference type="EMBL" id="BGZK01002278">
    <property type="protein sequence ID" value="GBP92491.1"/>
    <property type="molecule type" value="Genomic_DNA"/>
</dbReference>
<evidence type="ECO:0000313" key="1">
    <source>
        <dbReference type="EMBL" id="GBP92491.1"/>
    </source>
</evidence>
<sequence>MNRGHTMMTLYHVSKYPSREEHRLHVILYESHALSLVYVIGTVNGGVTKMQRLTTARGVRLNRRRVDVTAALATGIECLTAQLRAQQTDAQR</sequence>
<reference evidence="1 2" key="1">
    <citation type="journal article" date="2019" name="Commun. Biol.">
        <title>The bagworm genome reveals a unique fibroin gene that provides high tensile strength.</title>
        <authorList>
            <person name="Kono N."/>
            <person name="Nakamura H."/>
            <person name="Ohtoshi R."/>
            <person name="Tomita M."/>
            <person name="Numata K."/>
            <person name="Arakawa K."/>
        </authorList>
    </citation>
    <scope>NUCLEOTIDE SEQUENCE [LARGE SCALE GENOMIC DNA]</scope>
</reference>